<dbReference type="AlphaFoldDB" id="A0AAV3NKC9"/>
<organism evidence="2 3">
    <name type="scientific">Lithospermum erythrorhizon</name>
    <name type="common">Purple gromwell</name>
    <name type="synonym">Lithospermum officinale var. erythrorhizon</name>
    <dbReference type="NCBI Taxonomy" id="34254"/>
    <lineage>
        <taxon>Eukaryota</taxon>
        <taxon>Viridiplantae</taxon>
        <taxon>Streptophyta</taxon>
        <taxon>Embryophyta</taxon>
        <taxon>Tracheophyta</taxon>
        <taxon>Spermatophyta</taxon>
        <taxon>Magnoliopsida</taxon>
        <taxon>eudicotyledons</taxon>
        <taxon>Gunneridae</taxon>
        <taxon>Pentapetalae</taxon>
        <taxon>asterids</taxon>
        <taxon>lamiids</taxon>
        <taxon>Boraginales</taxon>
        <taxon>Boraginaceae</taxon>
        <taxon>Boraginoideae</taxon>
        <taxon>Lithospermeae</taxon>
        <taxon>Lithospermum</taxon>
    </lineage>
</organism>
<evidence type="ECO:0000259" key="1">
    <source>
        <dbReference type="Pfam" id="PF13963"/>
    </source>
</evidence>
<comment type="caution">
    <text evidence="2">The sequence shown here is derived from an EMBL/GenBank/DDBJ whole genome shotgun (WGS) entry which is preliminary data.</text>
</comment>
<evidence type="ECO:0000313" key="2">
    <source>
        <dbReference type="EMBL" id="GAA0139785.1"/>
    </source>
</evidence>
<keyword evidence="3" id="KW-1185">Reference proteome</keyword>
<gene>
    <name evidence="2" type="ORF">LIER_35133</name>
</gene>
<dbReference type="Pfam" id="PF13963">
    <property type="entry name" value="Transpos_assoc"/>
    <property type="match status" value="1"/>
</dbReference>
<sequence>MDKSWMKLTNFTSAEYLNRIDVFLNFTFSNKSSSSKIYFPCTKCQNRLRKTRLEVKFHCIRDGFDKNYNNWHYHRKYYVISDRNNDISYLNNRVDMLGMLHDAMGIQEMDKDIADNQSSDSEDFLEVNNETRTFF</sequence>
<dbReference type="EMBL" id="BAABME010015175">
    <property type="protein sequence ID" value="GAA0139785.1"/>
    <property type="molecule type" value="Genomic_DNA"/>
</dbReference>
<name>A0AAV3NKC9_LITER</name>
<evidence type="ECO:0000313" key="3">
    <source>
        <dbReference type="Proteomes" id="UP001454036"/>
    </source>
</evidence>
<reference evidence="2 3" key="1">
    <citation type="submission" date="2024-01" db="EMBL/GenBank/DDBJ databases">
        <title>The complete chloroplast genome sequence of Lithospermum erythrorhizon: insights into the phylogenetic relationship among Boraginaceae species and the maternal lineages of purple gromwells.</title>
        <authorList>
            <person name="Okada T."/>
            <person name="Watanabe K."/>
        </authorList>
    </citation>
    <scope>NUCLEOTIDE SEQUENCE [LARGE SCALE GENOMIC DNA]</scope>
</reference>
<dbReference type="InterPro" id="IPR029480">
    <property type="entry name" value="Transpos_assoc"/>
</dbReference>
<accession>A0AAV3NKC9</accession>
<dbReference type="Proteomes" id="UP001454036">
    <property type="component" value="Unassembled WGS sequence"/>
</dbReference>
<feature type="domain" description="Transposase-associated" evidence="1">
    <location>
        <begin position="3"/>
        <end position="74"/>
    </location>
</feature>
<protein>
    <recommendedName>
        <fullName evidence="1">Transposase-associated domain-containing protein</fullName>
    </recommendedName>
</protein>
<proteinExistence type="predicted"/>